<accession>I4A0K9</accession>
<evidence type="ECO:0000256" key="4">
    <source>
        <dbReference type="ARBA" id="ARBA00022692"/>
    </source>
</evidence>
<dbReference type="eggNOG" id="COG1629">
    <property type="taxonomic scope" value="Bacteria"/>
</dbReference>
<evidence type="ECO:0000256" key="3">
    <source>
        <dbReference type="ARBA" id="ARBA00022452"/>
    </source>
</evidence>
<dbReference type="InterPro" id="IPR037066">
    <property type="entry name" value="Plug_dom_sf"/>
</dbReference>
<feature type="signal peptide" evidence="8">
    <location>
        <begin position="1"/>
        <end position="22"/>
    </location>
</feature>
<dbReference type="PATRIC" id="fig|867902.3.peg.1290"/>
<feature type="chain" id="PRO_5003685380" evidence="8">
    <location>
        <begin position="23"/>
        <end position="1102"/>
    </location>
</feature>
<dbReference type="AlphaFoldDB" id="I4A0K9"/>
<evidence type="ECO:0000313" key="10">
    <source>
        <dbReference type="EMBL" id="AFL97493.1"/>
    </source>
</evidence>
<gene>
    <name evidence="10" type="ordered locus">Ornrh_1316</name>
</gene>
<keyword evidence="4 7" id="KW-0812">Transmembrane</keyword>
<keyword evidence="8" id="KW-0732">Signal</keyword>
<feature type="domain" description="TonB-dependent receptor plug" evidence="9">
    <location>
        <begin position="139"/>
        <end position="243"/>
    </location>
</feature>
<evidence type="ECO:0000256" key="6">
    <source>
        <dbReference type="ARBA" id="ARBA00023237"/>
    </source>
</evidence>
<dbReference type="EMBL" id="CP003283">
    <property type="protein sequence ID" value="AFL97493.1"/>
    <property type="molecule type" value="Genomic_DNA"/>
</dbReference>
<evidence type="ECO:0000256" key="8">
    <source>
        <dbReference type="SAM" id="SignalP"/>
    </source>
</evidence>
<proteinExistence type="inferred from homology"/>
<evidence type="ECO:0000256" key="5">
    <source>
        <dbReference type="ARBA" id="ARBA00023136"/>
    </source>
</evidence>
<comment type="subcellular location">
    <subcellularLocation>
        <location evidence="1 7">Cell outer membrane</location>
        <topology evidence="1 7">Multi-pass membrane protein</topology>
    </subcellularLocation>
</comment>
<evidence type="ECO:0000256" key="1">
    <source>
        <dbReference type="ARBA" id="ARBA00004571"/>
    </source>
</evidence>
<dbReference type="RefSeq" id="WP_014791058.1">
    <property type="nucleotide sequence ID" value="NC_018016.1"/>
</dbReference>
<dbReference type="GO" id="GO:0009279">
    <property type="term" value="C:cell outer membrane"/>
    <property type="evidence" value="ECO:0007669"/>
    <property type="project" value="UniProtKB-SubCell"/>
</dbReference>
<keyword evidence="11" id="KW-1185">Reference proteome</keyword>
<dbReference type="InterPro" id="IPR036942">
    <property type="entry name" value="Beta-barrel_TonB_sf"/>
</dbReference>
<dbReference type="InterPro" id="IPR012910">
    <property type="entry name" value="Plug_dom"/>
</dbReference>
<keyword evidence="3 7" id="KW-1134">Transmembrane beta strand</keyword>
<dbReference type="InterPro" id="IPR023996">
    <property type="entry name" value="TonB-dep_OMP_SusC/RagA"/>
</dbReference>
<dbReference type="KEGG" id="orh:Ornrh_1316"/>
<dbReference type="Proteomes" id="UP000006051">
    <property type="component" value="Chromosome"/>
</dbReference>
<keyword evidence="5 7" id="KW-0472">Membrane</keyword>
<name>I4A0K9_ORNRL</name>
<dbReference type="Pfam" id="PF07715">
    <property type="entry name" value="Plug"/>
    <property type="match status" value="1"/>
</dbReference>
<dbReference type="SUPFAM" id="SSF56935">
    <property type="entry name" value="Porins"/>
    <property type="match status" value="1"/>
</dbReference>
<dbReference type="NCBIfam" id="TIGR04056">
    <property type="entry name" value="OMP_RagA_SusC"/>
    <property type="match status" value="1"/>
</dbReference>
<reference evidence="10 11" key="1">
    <citation type="submission" date="2012-06" db="EMBL/GenBank/DDBJ databases">
        <title>The complete genome of Ornithobacterium rhinotracheale DSM 15997.</title>
        <authorList>
            <consortium name="US DOE Joint Genome Institute (JGI-PGF)"/>
            <person name="Lucas S."/>
            <person name="Copeland A."/>
            <person name="Lapidus A."/>
            <person name="Goodwin L."/>
            <person name="Pitluck S."/>
            <person name="Peters L."/>
            <person name="Mikhailova N."/>
            <person name="Teshima H."/>
            <person name="Kyrpides N."/>
            <person name="Mavromatis K."/>
            <person name="Pagani I."/>
            <person name="Ivanova N."/>
            <person name="Ovchinnikova G."/>
            <person name="Zeytun A."/>
            <person name="Detter J.C."/>
            <person name="Han C."/>
            <person name="Land M."/>
            <person name="Hauser L."/>
            <person name="Markowitz V."/>
            <person name="Cheng J.-F."/>
            <person name="Hugenholtz P."/>
            <person name="Woyke T."/>
            <person name="Wu D."/>
            <person name="Lang E."/>
            <person name="Kopitz M."/>
            <person name="Brambilla E."/>
            <person name="Klenk H.-P."/>
            <person name="Eisen J.A."/>
        </authorList>
    </citation>
    <scope>NUCLEOTIDE SEQUENCE [LARGE SCALE GENOMIC DNA]</scope>
    <source>
        <strain evidence="11">ATCC 51463 / DSM 15997 / CCUG 23171 / LMG 9086</strain>
    </source>
</reference>
<keyword evidence="6 7" id="KW-0998">Cell outer membrane</keyword>
<dbReference type="NCBIfam" id="TIGR04057">
    <property type="entry name" value="SusC_RagA_signa"/>
    <property type="match status" value="1"/>
</dbReference>
<dbReference type="eggNOG" id="COG4771">
    <property type="taxonomic scope" value="Bacteria"/>
</dbReference>
<dbReference type="HOGENOM" id="CLU_004317_0_1_10"/>
<dbReference type="STRING" id="867902.Ornrh_1316"/>
<dbReference type="PROSITE" id="PS52016">
    <property type="entry name" value="TONB_DEPENDENT_REC_3"/>
    <property type="match status" value="1"/>
</dbReference>
<sequence length="1102" mass="123254">MKKTLISLSLAAFFLGNPSIYAQEKEKTVYMVNPFQLSFSDFINEIKTQTNLTVTYNPLDIKDLKINNLDFEDVPVEILIQFINNNFPLDAKLVGNEIILTKDDSKQSNYDLYIDSNKNLNQVGLEEVVATGYSNQSRKTLATSVSKLDTKVLKNAPRSNAATALQGTIAGLKITQTSGQPGSTPSITLRGGTDFGGGGSPLVLIDGVPGSFYGLNSDDIESIEVLKDAASTAIYGARSANGVILVTTKKGKKGKSSIVFNSRFTYNDRTKDKLELMNAREYVKFNRLAIQNYQNQINRSAFNAFLNGEYPAGVRNNPINSNYTTMILSDKNKYLLNYAGWETIPDPLNPNQQLIFQDNNFSDLFYQNSFSKDYNLAFSGGNEKGAFYLSLGALDDKGLVYGSKFNRYTGTFNASYKISENLKISSNVIYANSENTPNYLGDIYNVFQRAAGIAPTARIYNNNPDGSLSSDPNPGTEVNFGNPLYYKDKFIRENLEERLTTSVQFDWNFSKKFKFMLRGAYFNVHNTDESFNKAFYSKKVLNSTRIASLTQRRLNNKQVTATVNYSNKFGNHNISTLLGTEYFKQNDFSSSASTKNSPTDLIYTLNAGAEANGSPSSSKTQYAVGSSFGQLNYDYDNRYLLGLTFRYDGTSRLYSDNRWGFFPGVSFGWNLHNERFFKDSKVSNIVSKIKPRISYGVNGNQDILSNFGVFGVYQQTSTYASQVGYVNTVLPNYNLIWERSKTLNFGLDLGLFNNRISLLADYFVKDVENKLANLSLPLWTGFSSITINDGTLRNKGIEIELRGKVIDTKDFKWNLSGTYYSVKQYIQSLPDNGVENNRRGGTQIYNPSTGKLEYVGGLQEGQRYGDDLIVAYLFDGIYNDQAALDADKGRVVSFAKADTKNQRNIHLGDTRWKDLNGDNIIDYKDRAVIGRTTPKYSGGFYSDMSWKNFNLFIKTDFAVGHMIVNGRKIKGFAQTQGAQNGPKEIAFNTWTPENTNAELPQYVFTDPSGNYKAGGFDQGDQWKGSSKFWEKGDYLALREITLSYTLPGNKVGNIFNDMRIFVTGANLKYFTSYSGNSPELGGVDSGRYPLPRTYTLGLNLTF</sequence>
<keyword evidence="2 7" id="KW-0813">Transport</keyword>
<comment type="similarity">
    <text evidence="7">Belongs to the TonB-dependent receptor family.</text>
</comment>
<dbReference type="InterPro" id="IPR023997">
    <property type="entry name" value="TonB-dep_OMP_SusC/RagA_CS"/>
</dbReference>
<dbReference type="InterPro" id="IPR039426">
    <property type="entry name" value="TonB-dep_rcpt-like"/>
</dbReference>
<protein>
    <submittedName>
        <fullName evidence="10">TonB-linked outer membrane protein, SusC/RagA family</fullName>
    </submittedName>
</protein>
<dbReference type="GeneID" id="97257974"/>
<evidence type="ECO:0000259" key="9">
    <source>
        <dbReference type="Pfam" id="PF07715"/>
    </source>
</evidence>
<evidence type="ECO:0000256" key="2">
    <source>
        <dbReference type="ARBA" id="ARBA00022448"/>
    </source>
</evidence>
<organism evidence="10 11">
    <name type="scientific">Ornithobacterium rhinotracheale (strain ATCC 51463 / DSM 15997 / CCUG 23171 / CIP 104009 / LMG 9086)</name>
    <dbReference type="NCBI Taxonomy" id="867902"/>
    <lineage>
        <taxon>Bacteria</taxon>
        <taxon>Pseudomonadati</taxon>
        <taxon>Bacteroidota</taxon>
        <taxon>Flavobacteriia</taxon>
        <taxon>Flavobacteriales</taxon>
        <taxon>Weeksellaceae</taxon>
        <taxon>Ornithobacterium</taxon>
    </lineage>
</organism>
<dbReference type="Gene3D" id="2.40.170.20">
    <property type="entry name" value="TonB-dependent receptor, beta-barrel domain"/>
    <property type="match status" value="1"/>
</dbReference>
<dbReference type="Gene3D" id="2.170.130.10">
    <property type="entry name" value="TonB-dependent receptor, plug domain"/>
    <property type="match status" value="1"/>
</dbReference>
<evidence type="ECO:0000313" key="11">
    <source>
        <dbReference type="Proteomes" id="UP000006051"/>
    </source>
</evidence>
<evidence type="ECO:0000256" key="7">
    <source>
        <dbReference type="PROSITE-ProRule" id="PRU01360"/>
    </source>
</evidence>